<keyword evidence="1" id="KW-0235">DNA replication</keyword>
<sequence>MNHLRLTAVVVQVDSLRYTPAGVPALNLVLEHQSEVLEMGLKRQVSLILKAVAFGGDAQALGQLALNTALEFDGFLTTARNHKGVVFHIQAFKEP</sequence>
<organism evidence="2 3">
    <name type="scientific">Hydrogenophaga atypica</name>
    <dbReference type="NCBI Taxonomy" id="249409"/>
    <lineage>
        <taxon>Bacteria</taxon>
        <taxon>Pseudomonadati</taxon>
        <taxon>Pseudomonadota</taxon>
        <taxon>Betaproteobacteria</taxon>
        <taxon>Burkholderiales</taxon>
        <taxon>Comamonadaceae</taxon>
        <taxon>Hydrogenophaga</taxon>
    </lineage>
</organism>
<keyword evidence="1" id="KW-0238">DNA-binding</keyword>
<proteinExistence type="inferred from homology"/>
<dbReference type="HAMAP" id="MF_00720">
    <property type="entry name" value="PriB"/>
    <property type="match status" value="1"/>
</dbReference>
<dbReference type="EMBL" id="JBHTCA010000008">
    <property type="protein sequence ID" value="MFC7409692.1"/>
    <property type="molecule type" value="Genomic_DNA"/>
</dbReference>
<dbReference type="Proteomes" id="UP001596501">
    <property type="component" value="Unassembled WGS sequence"/>
</dbReference>
<accession>A0ABW2QL02</accession>
<dbReference type="NCBIfam" id="TIGR04418">
    <property type="entry name" value="PriB_gamma"/>
    <property type="match status" value="1"/>
</dbReference>
<dbReference type="RefSeq" id="WP_382223729.1">
    <property type="nucleotide sequence ID" value="NZ_JBHTCA010000008.1"/>
</dbReference>
<comment type="caution">
    <text evidence="2">The sequence shown here is derived from an EMBL/GenBank/DDBJ whole genome shotgun (WGS) entry which is preliminary data.</text>
</comment>
<dbReference type="SUPFAM" id="SSF50249">
    <property type="entry name" value="Nucleic acid-binding proteins"/>
    <property type="match status" value="1"/>
</dbReference>
<evidence type="ECO:0000313" key="3">
    <source>
        <dbReference type="Proteomes" id="UP001596501"/>
    </source>
</evidence>
<gene>
    <name evidence="1 2" type="primary">priB</name>
    <name evidence="2" type="ORF">ACFQPB_12545</name>
</gene>
<dbReference type="Gene3D" id="2.40.50.140">
    <property type="entry name" value="Nucleic acid-binding proteins"/>
    <property type="match status" value="1"/>
</dbReference>
<comment type="function">
    <text evidence="1">Involved in the restart of stalled replication forks, which reloads the replicative helicase on sites other than the origin of replication; the PriA-PriB pathway is the major replication restart pathway. During primosome assembly it facilitates complex formation between PriA and DnaT on DNA; stabilizes PriA on DNA. Stimulates the DNA unwinding activity of PriA helicase.</text>
</comment>
<keyword evidence="3" id="KW-1185">Reference proteome</keyword>
<reference evidence="3" key="1">
    <citation type="journal article" date="2019" name="Int. J. Syst. Evol. Microbiol.">
        <title>The Global Catalogue of Microorganisms (GCM) 10K type strain sequencing project: providing services to taxonomists for standard genome sequencing and annotation.</title>
        <authorList>
            <consortium name="The Broad Institute Genomics Platform"/>
            <consortium name="The Broad Institute Genome Sequencing Center for Infectious Disease"/>
            <person name="Wu L."/>
            <person name="Ma J."/>
        </authorList>
    </citation>
    <scope>NUCLEOTIDE SEQUENCE [LARGE SCALE GENOMIC DNA]</scope>
    <source>
        <strain evidence="3">CGMCC 1.12371</strain>
    </source>
</reference>
<comment type="similarity">
    <text evidence="1">Belongs to the PriB family.</text>
</comment>
<evidence type="ECO:0000256" key="1">
    <source>
        <dbReference type="HAMAP-Rule" id="MF_00720"/>
    </source>
</evidence>
<comment type="subunit">
    <text evidence="1">Homodimer. Interacts with PriA and DnaT. Component of the replication restart primosome. Primosome assembly occurs via a 'hand-off' mechanism. PriA binds to replication forks, subsequently PriB then DnaT bind; DnaT then displaces ssDNA to generate the helicase loading substrate.</text>
</comment>
<protein>
    <recommendedName>
        <fullName evidence="1">Replication restart protein PriB</fullName>
    </recommendedName>
</protein>
<dbReference type="InterPro" id="IPR012340">
    <property type="entry name" value="NA-bd_OB-fold"/>
</dbReference>
<evidence type="ECO:0000313" key="2">
    <source>
        <dbReference type="EMBL" id="MFC7409692.1"/>
    </source>
</evidence>
<dbReference type="PIRSF" id="PIRSF003135">
    <property type="entry name" value="Primosomal_n"/>
    <property type="match status" value="1"/>
</dbReference>
<dbReference type="InterPro" id="IPR023646">
    <property type="entry name" value="Prisomal_replication_PriB"/>
</dbReference>
<dbReference type="Pfam" id="PF22657">
    <property type="entry name" value="SSB_1"/>
    <property type="match status" value="1"/>
</dbReference>
<name>A0ABW2QL02_9BURK</name>
<keyword evidence="1" id="KW-0639">Primosome</keyword>